<keyword evidence="1" id="KW-0472">Membrane</keyword>
<keyword evidence="1" id="KW-1133">Transmembrane helix</keyword>
<evidence type="ECO:0000313" key="2">
    <source>
        <dbReference type="EMBL" id="MDN0289052.1"/>
    </source>
</evidence>
<organism evidence="2">
    <name type="scientific">Xanthomonas arboricola pv. pruni</name>
    <dbReference type="NCBI Taxonomy" id="69929"/>
    <lineage>
        <taxon>Bacteria</taxon>
        <taxon>Pseudomonadati</taxon>
        <taxon>Pseudomonadota</taxon>
        <taxon>Gammaproteobacteria</taxon>
        <taxon>Lysobacterales</taxon>
        <taxon>Lysobacteraceae</taxon>
        <taxon>Xanthomonas</taxon>
    </lineage>
</organism>
<dbReference type="AlphaFoldDB" id="A0AAP4KDD8"/>
<name>A0AAP4KDD8_9XANT</name>
<feature type="transmembrane region" description="Helical" evidence="1">
    <location>
        <begin position="97"/>
        <end position="123"/>
    </location>
</feature>
<protein>
    <submittedName>
        <fullName evidence="2">Uncharacterized protein</fullName>
    </submittedName>
</protein>
<accession>A0AAP4KDD8</accession>
<comment type="caution">
    <text evidence="2">The sequence shown here is derived from an EMBL/GenBank/DDBJ whole genome shotgun (WGS) entry which is preliminary data.</text>
</comment>
<sequence>MGELNLDANSIFNGIVVVVLAAGGSWALGRAWGRLGLLSDRMNLKILRAELGKVVDLQEDPSKTAVFLLTQVLFCLAIMGVGAAYAPLAFFEGGMKWFVVVLAVLGLSIYGCAIYAVGILVRLRKGPAYVHRQEARIAAVEEKLGRTQVGKEKVRD</sequence>
<dbReference type="RefSeq" id="WP_223571234.1">
    <property type="nucleotide sequence ID" value="NZ_CP044334.1"/>
</dbReference>
<evidence type="ECO:0000256" key="1">
    <source>
        <dbReference type="SAM" id="Phobius"/>
    </source>
</evidence>
<gene>
    <name evidence="2" type="ORF">QSH54_21020</name>
</gene>
<proteinExistence type="predicted"/>
<keyword evidence="1" id="KW-0812">Transmembrane</keyword>
<dbReference type="EMBL" id="JASVYU010000049">
    <property type="protein sequence ID" value="MDN0289052.1"/>
    <property type="molecule type" value="Genomic_DNA"/>
</dbReference>
<feature type="transmembrane region" description="Helical" evidence="1">
    <location>
        <begin position="12"/>
        <end position="32"/>
    </location>
</feature>
<feature type="transmembrane region" description="Helical" evidence="1">
    <location>
        <begin position="66"/>
        <end position="91"/>
    </location>
</feature>
<reference evidence="2" key="1">
    <citation type="submission" date="2023-06" db="EMBL/GenBank/DDBJ databases">
        <title>Genome sequences of Xanthomonas arboricola from Serbia and Montenegro.</title>
        <authorList>
            <person name="Ilicic R."/>
            <person name="Jelusic A."/>
            <person name="Harrison J."/>
            <person name="Greer S."/>
            <person name="Grant M."/>
            <person name="Vicente J."/>
            <person name="Popovic Milovanovic T."/>
            <person name="Studholme D.J."/>
        </authorList>
    </citation>
    <scope>NUCLEOTIDE SEQUENCE</scope>
    <source>
        <strain evidence="2">Xp320</strain>
    </source>
</reference>